<evidence type="ECO:0000313" key="3">
    <source>
        <dbReference type="Proteomes" id="UP001630969"/>
    </source>
</evidence>
<reference evidence="2 3" key="1">
    <citation type="submission" date="2024-09" db="EMBL/GenBank/DDBJ databases">
        <title>Aeromonas strains Genome sequencing and assembly.</title>
        <authorList>
            <person name="Hu X."/>
            <person name="Tang B."/>
        </authorList>
    </citation>
    <scope>NUCLEOTIDE SEQUENCE [LARGE SCALE GENOMIC DNA]</scope>
    <source>
        <strain evidence="2 3">NB23SCDHY001</strain>
    </source>
</reference>
<dbReference type="GeneID" id="97218898"/>
<keyword evidence="3" id="KW-1185">Reference proteome</keyword>
<dbReference type="RefSeq" id="WP_408746493.1">
    <property type="nucleotide sequence ID" value="NZ_JBGXBU010000001.1"/>
</dbReference>
<name>A0ABW9GKQ3_9GAMM</name>
<protein>
    <submittedName>
        <fullName evidence="2">DUF4381 family protein</fullName>
    </submittedName>
</protein>
<dbReference type="Proteomes" id="UP001630969">
    <property type="component" value="Unassembled WGS sequence"/>
</dbReference>
<dbReference type="InterPro" id="IPR025489">
    <property type="entry name" value="DUF4381"/>
</dbReference>
<dbReference type="EMBL" id="JBGXBU010000001">
    <property type="protein sequence ID" value="MFM4891718.1"/>
    <property type="molecule type" value="Genomic_DNA"/>
</dbReference>
<keyword evidence="1" id="KW-1133">Transmembrane helix</keyword>
<keyword evidence="1" id="KW-0472">Membrane</keyword>
<proteinExistence type="predicted"/>
<sequence>MSQAATLARQIRDIHPGPPLLDDWLDPRLQALLLLALALTTLILVAWLGRRLWRYGCWCRALSPPDRGDPALWLDRLHDRLRQESLTRWPHCRSLRGEPWLGWLDQQGQTDFRRWHPQWDGWLYGGQQPTLTQRRALYADYLRLGRRLLLGRLLAGKATP</sequence>
<evidence type="ECO:0000313" key="2">
    <source>
        <dbReference type="EMBL" id="MFM4891718.1"/>
    </source>
</evidence>
<dbReference type="Pfam" id="PF14316">
    <property type="entry name" value="DUF4381"/>
    <property type="match status" value="1"/>
</dbReference>
<accession>A0ABW9GKQ3</accession>
<comment type="caution">
    <text evidence="2">The sequence shown here is derived from an EMBL/GenBank/DDBJ whole genome shotgun (WGS) entry which is preliminary data.</text>
</comment>
<keyword evidence="1" id="KW-0812">Transmembrane</keyword>
<feature type="transmembrane region" description="Helical" evidence="1">
    <location>
        <begin position="29"/>
        <end position="48"/>
    </location>
</feature>
<evidence type="ECO:0000256" key="1">
    <source>
        <dbReference type="SAM" id="Phobius"/>
    </source>
</evidence>
<gene>
    <name evidence="2" type="ORF">ACEUDJ_02325</name>
</gene>
<organism evidence="2 3">
    <name type="scientific">Aeromonas bivalvium</name>
    <dbReference type="NCBI Taxonomy" id="440079"/>
    <lineage>
        <taxon>Bacteria</taxon>
        <taxon>Pseudomonadati</taxon>
        <taxon>Pseudomonadota</taxon>
        <taxon>Gammaproteobacteria</taxon>
        <taxon>Aeromonadales</taxon>
        <taxon>Aeromonadaceae</taxon>
        <taxon>Aeromonas</taxon>
    </lineage>
</organism>